<evidence type="ECO:0000256" key="8">
    <source>
        <dbReference type="HAMAP-Rule" id="MF_00997"/>
    </source>
</evidence>
<dbReference type="EMBL" id="JAINZW010000002">
    <property type="protein sequence ID" value="MBZ4038662.1"/>
    <property type="molecule type" value="Genomic_DNA"/>
</dbReference>
<dbReference type="Gene3D" id="1.25.40.10">
    <property type="entry name" value="Tetratricopeptide repeat domain"/>
    <property type="match status" value="1"/>
</dbReference>
<keyword evidence="2 8" id="KW-0479">Metal-binding</keyword>
<comment type="subcellular location">
    <subcellularLocation>
        <location evidence="8">Periplasm</location>
    </subcellularLocation>
</comment>
<keyword evidence="5 8" id="KW-0378">Hydrolase</keyword>
<feature type="binding site" evidence="8">
    <location>
        <position position="154"/>
    </location>
    <ligand>
        <name>Zn(2+)</name>
        <dbReference type="ChEBI" id="CHEBI:29105"/>
        <note>catalytic</note>
    </ligand>
</feature>
<dbReference type="PANTHER" id="PTHR22726">
    <property type="entry name" value="METALLOENDOPEPTIDASE OMA1"/>
    <property type="match status" value="1"/>
</dbReference>
<evidence type="ECO:0000256" key="4">
    <source>
        <dbReference type="ARBA" id="ARBA00022764"/>
    </source>
</evidence>
<dbReference type="Gene3D" id="3.30.2010.10">
    <property type="entry name" value="Metalloproteases ('zincins'), catalytic domain"/>
    <property type="match status" value="1"/>
</dbReference>
<dbReference type="InterPro" id="IPR001915">
    <property type="entry name" value="Peptidase_M48"/>
</dbReference>
<dbReference type="EC" id="3.4.-.-" evidence="8"/>
<dbReference type="InterPro" id="IPR051156">
    <property type="entry name" value="Mito/Outer_Membr_Metalloprot"/>
</dbReference>
<dbReference type="Proteomes" id="UP001430954">
    <property type="component" value="Unassembled WGS sequence"/>
</dbReference>
<comment type="caution">
    <text evidence="10">The sequence shown here is derived from an EMBL/GenBank/DDBJ whole genome shotgun (WGS) entry which is preliminary data.</text>
</comment>
<feature type="active site" description="Proton donor" evidence="8">
    <location>
        <position position="224"/>
    </location>
</feature>
<feature type="binding site" evidence="8">
    <location>
        <position position="150"/>
    </location>
    <ligand>
        <name>Zn(2+)</name>
        <dbReference type="ChEBI" id="CHEBI:29105"/>
        <note>catalytic</note>
    </ligand>
</feature>
<name>A0ABS7T462_9GAMM</name>
<protein>
    <recommendedName>
        <fullName evidence="8">Putative beta-barrel assembly-enhancing protease</fullName>
        <ecNumber evidence="8">3.4.-.-</ecNumber>
    </recommendedName>
</protein>
<dbReference type="RefSeq" id="WP_425492058.1">
    <property type="nucleotide sequence ID" value="NZ_JAINZW010000002.1"/>
</dbReference>
<evidence type="ECO:0000256" key="1">
    <source>
        <dbReference type="ARBA" id="ARBA00022670"/>
    </source>
</evidence>
<dbReference type="Pfam" id="PF01435">
    <property type="entry name" value="Peptidase_M48"/>
    <property type="match status" value="1"/>
</dbReference>
<keyword evidence="4 8" id="KW-0574">Periplasm</keyword>
<dbReference type="SUPFAM" id="SSF48452">
    <property type="entry name" value="TPR-like"/>
    <property type="match status" value="1"/>
</dbReference>
<comment type="cofactor">
    <cofactor evidence="8">
        <name>Zn(2+)</name>
        <dbReference type="ChEBI" id="CHEBI:29105"/>
    </cofactor>
    <text evidence="8">Binds 1 zinc ion per subunit.</text>
</comment>
<comment type="function">
    <text evidence="8">Functions as both a chaperone and a metalloprotease. Maintains the integrity of the outer membrane by promoting either the assembly or the elimination of outer membrane proteins, depending on their folding state.</text>
</comment>
<sequence length="546" mass="59649">MLPRLQSRPRPIDRTTPERSLRRIAPLTAALVLAIASVCAPAQESRLPDIGSSAGELLTPAQQEQYGAMMLAQLRQYDYLLEDPLVDQWLDSLGNRLATHSDRPDQSFNFFLINQRQVNAFATLGGYIGVNAGLVLAAEREDEVAAVMAHEIAHVTQYHVLRGVERAQRDQLPILLAMLGAVAAASASDSSSSGNAAQVAIFSAMGMMQQRQINYTRSNEHEADRLGIQTLARSSYDPVAMADFFGTMQTRARANAAGYYDTPEYLMTHPVTTTRITEAKQRAGQIAAAPKGFSGSVGGSDNPLLPDGFQLPSLGVSADGTGRFEFARERMRVLTANTPAEAVREYAQMQSTGELDDAQQYGLAIARLRDNQAAAARESLQRLLDRRPDDVWTTLALAEAESRTGRTESADARFEALLRQSPNDRAAALTYAQVLSERNSEAAGKRAQAILRPLLAQSADDAVFQRTFARVSDIAGDVVRAGEAHAEAAFLNGRPEQALVQLNTLKQRPEVDYYARARIESRIAAITPTVLELKRQGVRDEDLGRR</sequence>
<evidence type="ECO:0000313" key="11">
    <source>
        <dbReference type="Proteomes" id="UP001430954"/>
    </source>
</evidence>
<evidence type="ECO:0000256" key="6">
    <source>
        <dbReference type="ARBA" id="ARBA00022833"/>
    </source>
</evidence>
<dbReference type="PANTHER" id="PTHR22726:SF1">
    <property type="entry name" value="METALLOENDOPEPTIDASE OMA1, MITOCHONDRIAL"/>
    <property type="match status" value="1"/>
</dbReference>
<evidence type="ECO:0000313" key="10">
    <source>
        <dbReference type="EMBL" id="MBZ4038662.1"/>
    </source>
</evidence>
<dbReference type="InterPro" id="IPR030873">
    <property type="entry name" value="Protease_BepA"/>
</dbReference>
<evidence type="ECO:0000259" key="9">
    <source>
        <dbReference type="Pfam" id="PF01435"/>
    </source>
</evidence>
<dbReference type="InterPro" id="IPR011990">
    <property type="entry name" value="TPR-like_helical_dom_sf"/>
</dbReference>
<accession>A0ABS7T462</accession>
<dbReference type="HAMAP" id="MF_00997">
    <property type="entry name" value="Protease_BepA"/>
    <property type="match status" value="1"/>
</dbReference>
<feature type="domain" description="Peptidase M48" evidence="9">
    <location>
        <begin position="85"/>
        <end position="282"/>
    </location>
</feature>
<organism evidence="10 11">
    <name type="scientific">Novilysobacter selenitireducens</name>
    <dbReference type="NCBI Taxonomy" id="2872639"/>
    <lineage>
        <taxon>Bacteria</taxon>
        <taxon>Pseudomonadati</taxon>
        <taxon>Pseudomonadota</taxon>
        <taxon>Gammaproteobacteria</taxon>
        <taxon>Lysobacterales</taxon>
        <taxon>Lysobacteraceae</taxon>
        <taxon>Novilysobacter</taxon>
    </lineage>
</organism>
<keyword evidence="7 8" id="KW-0482">Metalloprotease</keyword>
<proteinExistence type="inferred from homology"/>
<evidence type="ECO:0000256" key="3">
    <source>
        <dbReference type="ARBA" id="ARBA00022729"/>
    </source>
</evidence>
<keyword evidence="1 8" id="KW-0645">Protease</keyword>
<dbReference type="GO" id="GO:0008237">
    <property type="term" value="F:metallopeptidase activity"/>
    <property type="evidence" value="ECO:0007669"/>
    <property type="project" value="UniProtKB-KW"/>
</dbReference>
<reference evidence="10 11" key="1">
    <citation type="submission" date="2021-09" db="EMBL/GenBank/DDBJ databases">
        <title>Lysobacter sp. 13A isolated from the river sediment.</title>
        <authorList>
            <person name="Liu H."/>
            <person name="Li S."/>
            <person name="Mao S."/>
        </authorList>
    </citation>
    <scope>NUCLEOTIDE SEQUENCE [LARGE SCALE GENOMIC DNA]</scope>
    <source>
        <strain evidence="10 11">13A</strain>
    </source>
</reference>
<evidence type="ECO:0000256" key="7">
    <source>
        <dbReference type="ARBA" id="ARBA00023049"/>
    </source>
</evidence>
<feature type="active site" evidence="8">
    <location>
        <position position="151"/>
    </location>
</feature>
<feature type="binding site" evidence="8">
    <location>
        <position position="220"/>
    </location>
    <ligand>
        <name>Zn(2+)</name>
        <dbReference type="ChEBI" id="CHEBI:29105"/>
        <note>catalytic</note>
    </ligand>
</feature>
<keyword evidence="6 8" id="KW-0862">Zinc</keyword>
<keyword evidence="11" id="KW-1185">Reference proteome</keyword>
<dbReference type="Pfam" id="PF14559">
    <property type="entry name" value="TPR_19"/>
    <property type="match status" value="1"/>
</dbReference>
<gene>
    <name evidence="10" type="ORF">K6753_03820</name>
</gene>
<evidence type="ECO:0000256" key="2">
    <source>
        <dbReference type="ARBA" id="ARBA00022723"/>
    </source>
</evidence>
<keyword evidence="3 8" id="KW-0732">Signal</keyword>
<evidence type="ECO:0000256" key="5">
    <source>
        <dbReference type="ARBA" id="ARBA00022801"/>
    </source>
</evidence>
<comment type="similarity">
    <text evidence="8">Belongs to the peptidase M48 family. BepA subfamily.</text>
</comment>